<comment type="caution">
    <text evidence="2">The sequence shown here is derived from an EMBL/GenBank/DDBJ whole genome shotgun (WGS) entry which is preliminary data.</text>
</comment>
<dbReference type="Proteomes" id="UP001151760">
    <property type="component" value="Unassembled WGS sequence"/>
</dbReference>
<organism evidence="2 3">
    <name type="scientific">Tanacetum coccineum</name>
    <dbReference type="NCBI Taxonomy" id="301880"/>
    <lineage>
        <taxon>Eukaryota</taxon>
        <taxon>Viridiplantae</taxon>
        <taxon>Streptophyta</taxon>
        <taxon>Embryophyta</taxon>
        <taxon>Tracheophyta</taxon>
        <taxon>Spermatophyta</taxon>
        <taxon>Magnoliopsida</taxon>
        <taxon>eudicotyledons</taxon>
        <taxon>Gunneridae</taxon>
        <taxon>Pentapetalae</taxon>
        <taxon>asterids</taxon>
        <taxon>campanulids</taxon>
        <taxon>Asterales</taxon>
        <taxon>Asteraceae</taxon>
        <taxon>Asteroideae</taxon>
        <taxon>Anthemideae</taxon>
        <taxon>Anthemidinae</taxon>
        <taxon>Tanacetum</taxon>
    </lineage>
</organism>
<evidence type="ECO:0000313" key="1">
    <source>
        <dbReference type="EMBL" id="GJT05600.1"/>
    </source>
</evidence>
<name>A0ABQ5BL10_9ASTR</name>
<reference evidence="2" key="1">
    <citation type="journal article" date="2022" name="Int. J. Mol. Sci.">
        <title>Draft Genome of Tanacetum Coccineum: Genomic Comparison of Closely Related Tanacetum-Family Plants.</title>
        <authorList>
            <person name="Yamashiro T."/>
            <person name="Shiraishi A."/>
            <person name="Nakayama K."/>
            <person name="Satake H."/>
        </authorList>
    </citation>
    <scope>NUCLEOTIDE SEQUENCE</scope>
</reference>
<proteinExistence type="predicted"/>
<evidence type="ECO:0000313" key="2">
    <source>
        <dbReference type="EMBL" id="GJT15386.1"/>
    </source>
</evidence>
<reference evidence="2" key="2">
    <citation type="submission" date="2022-01" db="EMBL/GenBank/DDBJ databases">
        <authorList>
            <person name="Yamashiro T."/>
            <person name="Shiraishi A."/>
            <person name="Satake H."/>
            <person name="Nakayama K."/>
        </authorList>
    </citation>
    <scope>NUCLEOTIDE SEQUENCE</scope>
</reference>
<dbReference type="EMBL" id="BQNB010013392">
    <property type="protein sequence ID" value="GJT15386.1"/>
    <property type="molecule type" value="Genomic_DNA"/>
</dbReference>
<evidence type="ECO:0000313" key="3">
    <source>
        <dbReference type="Proteomes" id="UP001151760"/>
    </source>
</evidence>
<protein>
    <submittedName>
        <fullName evidence="2">Uncharacterized protein</fullName>
    </submittedName>
</protein>
<gene>
    <name evidence="1" type="ORF">Tco_0840062</name>
    <name evidence="2" type="ORF">Tco_0874092</name>
</gene>
<accession>A0ABQ5BL10</accession>
<dbReference type="EMBL" id="BQNB010012600">
    <property type="protein sequence ID" value="GJT05600.1"/>
    <property type="molecule type" value="Genomic_DNA"/>
</dbReference>
<keyword evidence="3" id="KW-1185">Reference proteome</keyword>
<sequence>MRVCDVGRRRELVVENIKAEMVMHEEGIPGDALRLCDIFLVCVGVAGSSGLRFAKDCVVVSLIGRQEVWNDGRSCKVRVRFDGTCCGERLYCLVEDGDDILKTDPKSKDGSTSRHMEDDCDLWKEETDPILALPKGADDFVVYYDAQSKDLEVCLEKGEGDCLYVATTEGSYEGLHG</sequence>